<evidence type="ECO:0000313" key="2">
    <source>
        <dbReference type="Proteomes" id="UP000290540"/>
    </source>
</evidence>
<organism evidence="1 2">
    <name type="scientific">Fusarium oxysporum f. sp. narcissi</name>
    <dbReference type="NCBI Taxonomy" id="451672"/>
    <lineage>
        <taxon>Eukaryota</taxon>
        <taxon>Fungi</taxon>
        <taxon>Dikarya</taxon>
        <taxon>Ascomycota</taxon>
        <taxon>Pezizomycotina</taxon>
        <taxon>Sordariomycetes</taxon>
        <taxon>Hypocreomycetidae</taxon>
        <taxon>Hypocreales</taxon>
        <taxon>Nectriaceae</taxon>
        <taxon>Fusarium</taxon>
        <taxon>Fusarium oxysporum species complex</taxon>
    </lineage>
</organism>
<dbReference type="EMBL" id="MQTW01000124">
    <property type="protein sequence ID" value="RYC84571.1"/>
    <property type="molecule type" value="Genomic_DNA"/>
</dbReference>
<accession>A0A4Q2VB16</accession>
<dbReference type="AlphaFoldDB" id="A0A4Q2VB16"/>
<evidence type="ECO:0000313" key="1">
    <source>
        <dbReference type="EMBL" id="RYC84571.1"/>
    </source>
</evidence>
<gene>
    <name evidence="1" type="ORF">BFJ63_vAg12603</name>
</gene>
<name>A0A4Q2VB16_FUSOX</name>
<proteinExistence type="predicted"/>
<dbReference type="Proteomes" id="UP000290540">
    <property type="component" value="Unassembled WGS sequence"/>
</dbReference>
<reference evidence="1 2" key="1">
    <citation type="submission" date="2016-12" db="EMBL/GenBank/DDBJ databases">
        <title>Draft genome sequence of Fusarium oxysporum causing rot on Narcissus.</title>
        <authorList>
            <person name="Armitage A.D."/>
            <person name="Taylor A."/>
            <person name="Clarkson J.P."/>
            <person name="Harrison R.J."/>
            <person name="Jackson A.C."/>
        </authorList>
    </citation>
    <scope>NUCLEOTIDE SEQUENCE [LARGE SCALE GENOMIC DNA]</scope>
    <source>
        <strain evidence="1 2">N139</strain>
    </source>
</reference>
<protein>
    <submittedName>
        <fullName evidence="1">Uncharacterized protein</fullName>
    </submittedName>
</protein>
<comment type="caution">
    <text evidence="1">The sequence shown here is derived from an EMBL/GenBank/DDBJ whole genome shotgun (WGS) entry which is preliminary data.</text>
</comment>
<sequence length="73" mass="7995">MLTSFGFGHSGLFCLGFLYINRHYLCSTTCFDAIQGADGTSDKGIYQYGAWAWCSCIGCYNYSNAICIVSLPP</sequence>